<proteinExistence type="predicted"/>
<dbReference type="EMBL" id="LR796561">
    <property type="protein sequence ID" value="CAB4151744.1"/>
    <property type="molecule type" value="Genomic_DNA"/>
</dbReference>
<organism evidence="1">
    <name type="scientific">uncultured Caudovirales phage</name>
    <dbReference type="NCBI Taxonomy" id="2100421"/>
    <lineage>
        <taxon>Viruses</taxon>
        <taxon>Duplodnaviria</taxon>
        <taxon>Heunggongvirae</taxon>
        <taxon>Uroviricota</taxon>
        <taxon>Caudoviricetes</taxon>
        <taxon>Peduoviridae</taxon>
        <taxon>Maltschvirus</taxon>
        <taxon>Maltschvirus maltsch</taxon>
    </lineage>
</organism>
<name>A0A6J5MXT3_9CAUD</name>
<accession>A0A6J5MXT3</accession>
<sequence>MMNSNWMVTLAVSQRKALIGFGFTTQQVNAMSLADTTQELKNLGYNFKTNSPFKNK</sequence>
<gene>
    <name evidence="1" type="ORF">UFOVP588_29</name>
</gene>
<reference evidence="1" key="1">
    <citation type="submission" date="2020-04" db="EMBL/GenBank/DDBJ databases">
        <authorList>
            <person name="Chiriac C."/>
            <person name="Salcher M."/>
            <person name="Ghai R."/>
            <person name="Kavagutti S V."/>
        </authorList>
    </citation>
    <scope>NUCLEOTIDE SEQUENCE</scope>
</reference>
<evidence type="ECO:0000313" key="1">
    <source>
        <dbReference type="EMBL" id="CAB4151744.1"/>
    </source>
</evidence>
<protein>
    <submittedName>
        <fullName evidence="1">Uncharacterized protein</fullName>
    </submittedName>
</protein>